<evidence type="ECO:0000256" key="1">
    <source>
        <dbReference type="SAM" id="Phobius"/>
    </source>
</evidence>
<dbReference type="EMBL" id="LNQE01000652">
    <property type="protein sequence ID" value="KUG25563.1"/>
    <property type="molecule type" value="Genomic_DNA"/>
</dbReference>
<accession>A0A0W8FXB8</accession>
<gene>
    <name evidence="2" type="ORF">ASZ90_004610</name>
</gene>
<dbReference type="AlphaFoldDB" id="A0A0W8FXB8"/>
<reference evidence="2" key="1">
    <citation type="journal article" date="2015" name="Proc. Natl. Acad. Sci. U.S.A.">
        <title>Networks of energetic and metabolic interactions define dynamics in microbial communities.</title>
        <authorList>
            <person name="Embree M."/>
            <person name="Liu J.K."/>
            <person name="Al-Bassam M.M."/>
            <person name="Zengler K."/>
        </authorList>
    </citation>
    <scope>NUCLEOTIDE SEQUENCE</scope>
</reference>
<keyword evidence="1" id="KW-0472">Membrane</keyword>
<keyword evidence="1" id="KW-0812">Transmembrane</keyword>
<organism evidence="2">
    <name type="scientific">hydrocarbon metagenome</name>
    <dbReference type="NCBI Taxonomy" id="938273"/>
    <lineage>
        <taxon>unclassified sequences</taxon>
        <taxon>metagenomes</taxon>
        <taxon>ecological metagenomes</taxon>
    </lineage>
</organism>
<sequence length="49" mass="5416">MYFKDSTTDITIRNSFTGLLAVIISGLLVLVFGILPDTLFSIIYSVLSF</sequence>
<evidence type="ECO:0000313" key="2">
    <source>
        <dbReference type="EMBL" id="KUG25563.1"/>
    </source>
</evidence>
<name>A0A0W8FXB8_9ZZZZ</name>
<comment type="caution">
    <text evidence="2">The sequence shown here is derived from an EMBL/GenBank/DDBJ whole genome shotgun (WGS) entry which is preliminary data.</text>
</comment>
<keyword evidence="1" id="KW-1133">Transmembrane helix</keyword>
<protein>
    <submittedName>
        <fullName evidence="2">Uncharacterized protein</fullName>
    </submittedName>
</protein>
<proteinExistence type="predicted"/>
<feature type="transmembrane region" description="Helical" evidence="1">
    <location>
        <begin position="20"/>
        <end position="47"/>
    </location>
</feature>